<evidence type="ECO:0000313" key="2">
    <source>
        <dbReference type="Proteomes" id="UP001162483"/>
    </source>
</evidence>
<dbReference type="InterPro" id="IPR017956">
    <property type="entry name" value="AT_hook_DNA-bd_motif"/>
</dbReference>
<keyword evidence="2" id="KW-1185">Reference proteome</keyword>
<comment type="caution">
    <text evidence="1">The sequence shown here is derived from an EMBL/GenBank/DDBJ whole genome shotgun (WGS) entry which is preliminary data.</text>
</comment>
<sequence length="327" mass="36439">MAGPSEKRGRGRPLGSTKKVTVLSKINSLLKRPQDVPVKRARGRPRLMRIEAVDIPKAKVSDCPRNRIAEHLEDSRKASIRAKRKDGLLRLHNSAAKNAGPHPLLKREKAVNIPNASVRVQGPTHNTNIIKYIDEQGRSLTKNILVDKKLQASLKALVGTKRRRGRPRKDSASNVLAGRLTTMKRKPAGVASVTVVVEKRGRGRPRKVQPEKGIRDQVSLFSHDLWNGSLQYGQYQEMDQFQSPSGFFNSYRPRNPAEMSAGFADTEHLQLNQQGRSPSLDVHGCWVNGELRTRKKTCVGTEAIGSDGHGRCKMQIMQWTTTLCRSG</sequence>
<dbReference type="SMART" id="SM00384">
    <property type="entry name" value="AT_hook"/>
    <property type="match status" value="4"/>
</dbReference>
<proteinExistence type="predicted"/>
<reference evidence="1" key="1">
    <citation type="submission" date="2023-05" db="EMBL/GenBank/DDBJ databases">
        <authorList>
            <person name="Stuckert A."/>
        </authorList>
    </citation>
    <scope>NUCLEOTIDE SEQUENCE</scope>
</reference>
<dbReference type="PRINTS" id="PR00929">
    <property type="entry name" value="ATHOOK"/>
</dbReference>
<name>A0ABN9BIK5_9NEOB</name>
<accession>A0ABN9BIK5</accession>
<organism evidence="1 2">
    <name type="scientific">Staurois parvus</name>
    <dbReference type="NCBI Taxonomy" id="386267"/>
    <lineage>
        <taxon>Eukaryota</taxon>
        <taxon>Metazoa</taxon>
        <taxon>Chordata</taxon>
        <taxon>Craniata</taxon>
        <taxon>Vertebrata</taxon>
        <taxon>Euteleostomi</taxon>
        <taxon>Amphibia</taxon>
        <taxon>Batrachia</taxon>
        <taxon>Anura</taxon>
        <taxon>Neobatrachia</taxon>
        <taxon>Ranoidea</taxon>
        <taxon>Ranidae</taxon>
        <taxon>Staurois</taxon>
    </lineage>
</organism>
<protein>
    <submittedName>
        <fullName evidence="1">Uncharacterized protein</fullName>
    </submittedName>
</protein>
<gene>
    <name evidence="1" type="ORF">SPARVUS_LOCUS2968731</name>
</gene>
<dbReference type="Proteomes" id="UP001162483">
    <property type="component" value="Unassembled WGS sequence"/>
</dbReference>
<dbReference type="EMBL" id="CATNWA010004236">
    <property type="protein sequence ID" value="CAI9547335.1"/>
    <property type="molecule type" value="Genomic_DNA"/>
</dbReference>
<evidence type="ECO:0000313" key="1">
    <source>
        <dbReference type="EMBL" id="CAI9547335.1"/>
    </source>
</evidence>